<evidence type="ECO:0000313" key="1">
    <source>
        <dbReference type="EMBL" id="KAK8389613.1"/>
    </source>
</evidence>
<dbReference type="EMBL" id="JARAKH010000027">
    <property type="protein sequence ID" value="KAK8389613.1"/>
    <property type="molecule type" value="Genomic_DNA"/>
</dbReference>
<gene>
    <name evidence="1" type="ORF">O3P69_008955</name>
</gene>
<evidence type="ECO:0000313" key="2">
    <source>
        <dbReference type="Proteomes" id="UP001487740"/>
    </source>
</evidence>
<dbReference type="Proteomes" id="UP001487740">
    <property type="component" value="Unassembled WGS sequence"/>
</dbReference>
<sequence length="86" mass="9730">MAWPAETLDHWPSDGRGTGYPKVFIEYCKSDVKGTVKGSERVSVVWTSVEGGVPLHRSTERSLVYINLKDETFLSRGVELLSWMQK</sequence>
<keyword evidence="2" id="KW-1185">Reference proteome</keyword>
<accession>A0AAW0TRE4</accession>
<dbReference type="AlphaFoldDB" id="A0AAW0TRE4"/>
<proteinExistence type="predicted"/>
<reference evidence="1 2" key="1">
    <citation type="submission" date="2023-03" db="EMBL/GenBank/DDBJ databases">
        <title>High-quality genome of Scylla paramamosain provides insights in environmental adaptation.</title>
        <authorList>
            <person name="Zhang L."/>
        </authorList>
    </citation>
    <scope>NUCLEOTIDE SEQUENCE [LARGE SCALE GENOMIC DNA]</scope>
    <source>
        <strain evidence="1">LZ_2023a</strain>
        <tissue evidence="1">Muscle</tissue>
    </source>
</reference>
<organism evidence="1 2">
    <name type="scientific">Scylla paramamosain</name>
    <name type="common">Mud crab</name>
    <dbReference type="NCBI Taxonomy" id="85552"/>
    <lineage>
        <taxon>Eukaryota</taxon>
        <taxon>Metazoa</taxon>
        <taxon>Ecdysozoa</taxon>
        <taxon>Arthropoda</taxon>
        <taxon>Crustacea</taxon>
        <taxon>Multicrustacea</taxon>
        <taxon>Malacostraca</taxon>
        <taxon>Eumalacostraca</taxon>
        <taxon>Eucarida</taxon>
        <taxon>Decapoda</taxon>
        <taxon>Pleocyemata</taxon>
        <taxon>Brachyura</taxon>
        <taxon>Eubrachyura</taxon>
        <taxon>Portunoidea</taxon>
        <taxon>Portunidae</taxon>
        <taxon>Portuninae</taxon>
        <taxon>Scylla</taxon>
    </lineage>
</organism>
<protein>
    <submittedName>
        <fullName evidence="1">Uncharacterized protein</fullName>
    </submittedName>
</protein>
<name>A0AAW0TRE4_SCYPA</name>
<comment type="caution">
    <text evidence="1">The sequence shown here is derived from an EMBL/GenBank/DDBJ whole genome shotgun (WGS) entry which is preliminary data.</text>
</comment>